<dbReference type="InterPro" id="IPR015943">
    <property type="entry name" value="WD40/YVTN_repeat-like_dom_sf"/>
</dbReference>
<dbReference type="Proteomes" id="UP000275571">
    <property type="component" value="Chromosome"/>
</dbReference>
<name>A0A386PMZ1_9SPIR</name>
<evidence type="ECO:0008006" key="3">
    <source>
        <dbReference type="Google" id="ProtNLM"/>
    </source>
</evidence>
<dbReference type="SUPFAM" id="SSF50998">
    <property type="entry name" value="Quinoprotein alcohol dehydrogenase-like"/>
    <property type="match status" value="1"/>
</dbReference>
<dbReference type="PROSITE" id="PS51257">
    <property type="entry name" value="PROKAR_LIPOPROTEIN"/>
    <property type="match status" value="1"/>
</dbReference>
<accession>A0A386PMZ1</accession>
<dbReference type="Gene3D" id="2.130.10.10">
    <property type="entry name" value="YVTN repeat-like/Quinoprotein amine dehydrogenase"/>
    <property type="match status" value="2"/>
</dbReference>
<sequence length="499" mass="57783">MRFISNIVNRNKLIFLSLFLLFSCRTTEESVSLSFVFDKDEKKGDAEELGIKRRDYLLGLQDNESFFLSDAFLKEDNSYFSSARESYAQKDFGMTSFFLNKILTDEKSYSRELLSKANLFFGYVNYHKGAYSLSEHNFDYFLKYYKYSHASLRVSELKYFAKDRMGAISALRDVDESSIMLDYDKGIYNFLNNKFGINYLNLENLGFIDNSIFDMFILQNNVFVSNIFGGLLRYDIKNNDYRVYIKDKKSIVLNGLRGFAEHKGVIYIGGDNVLYYIDDFGGSVKQVNVPLGVKLNNIQVLMSVRDGIFVGTLESGLWFYSDLGEWTQVKLESNRISSIYLDKSKNILFVGTMDNSIYTISLVDFRDIKHLNFFSNKESERNINFIKSYNGYYYVGTYGGGLFRLNLEDKTYVKHEVGNNFSIEYFLDMEVRGDKLLFATFEHGLVIYDTINNSWDYLGPRDGLLDLNLVKVLSFNNYIILGTLNNGLVFVDESIKKQL</sequence>
<dbReference type="EMBL" id="CP028884">
    <property type="protein sequence ID" value="AYE36652.1"/>
    <property type="molecule type" value="Genomic_DNA"/>
</dbReference>
<dbReference type="AlphaFoldDB" id="A0A386PMZ1"/>
<reference evidence="1 2" key="1">
    <citation type="journal article" date="2018" name="Infect. Genet. Evol.">
        <title>Genome-wide analysis of Borrelia turcica and 'Candidatus Borrelia tachyglossi' shows relapsing fever-like genomes with unique genomic links to Lyme disease Borrelia.</title>
        <authorList>
            <person name="Gofton A.W."/>
            <person name="Margos G."/>
            <person name="Fingerle V."/>
            <person name="Hepner S."/>
            <person name="Loh S.M."/>
            <person name="Ryan U."/>
            <person name="Irwin P."/>
            <person name="Oskam C.L."/>
        </authorList>
    </citation>
    <scope>NUCLEOTIDE SEQUENCE [LARGE SCALE GENOMIC DNA]</scope>
    <source>
        <strain evidence="1 2">IST7</strain>
    </source>
</reference>
<proteinExistence type="predicted"/>
<dbReference type="OrthoDB" id="350047at2"/>
<dbReference type="RefSeq" id="WP_120104572.1">
    <property type="nucleotide sequence ID" value="NZ_CP028884.1"/>
</dbReference>
<gene>
    <name evidence="1" type="ORF">DB313_04235</name>
</gene>
<dbReference type="InterPro" id="IPR011047">
    <property type="entry name" value="Quinoprotein_ADH-like_sf"/>
</dbReference>
<protein>
    <recommendedName>
        <fullName evidence="3">Lipoprotein</fullName>
    </recommendedName>
</protein>
<evidence type="ECO:0000313" key="2">
    <source>
        <dbReference type="Proteomes" id="UP000275571"/>
    </source>
</evidence>
<organism evidence="1 2">
    <name type="scientific">Borrelia turcica IST7</name>
    <dbReference type="NCBI Taxonomy" id="1104446"/>
    <lineage>
        <taxon>Bacteria</taxon>
        <taxon>Pseudomonadati</taxon>
        <taxon>Spirochaetota</taxon>
        <taxon>Spirochaetia</taxon>
        <taxon>Spirochaetales</taxon>
        <taxon>Borreliaceae</taxon>
        <taxon>Borrelia</taxon>
    </lineage>
</organism>
<evidence type="ECO:0000313" key="1">
    <source>
        <dbReference type="EMBL" id="AYE36652.1"/>
    </source>
</evidence>
<dbReference type="KEGG" id="btur:DB313_04235"/>
<keyword evidence="2" id="KW-1185">Reference proteome</keyword>